<feature type="transmembrane region" description="Helical" evidence="1">
    <location>
        <begin position="62"/>
        <end position="83"/>
    </location>
</feature>
<sequence>MTWPSFGFPIGAWFFLSLIPLVILYFLKLKRPRLEVPSLALWQSVVNDQRVNSPFQKFRRNLLLLLQLLLLMLVILALMQPFISAGPETAEYLPVLIDCSASMSSKVDGSDKTRLDLAKEQVKAMIENLRGSGKIALFSFASGGRRLTEFTDDAQILMRALDRVQPTHRASKLDEVLRMAEAYARTSPIERVTVITDGNLKDRVDFELPFTLDIQRVEEGGDNLGITEMNARRSGPESWDIFVRVGGSTAEPAFGDLTLKMDGEVVGRETVSASKGDSERVVFSIDATDTTLLQATLAPTNYDSLDVDNTVWLTLPKPRPLKAWTSPELYSWQHALSVQAEVEVDSQKEPSAAEYDLIVTDAEDLQGSEAPIVIYNGVIPEDVADLVSVGDVDVDDTRVQIVDWVSTAPLLRHVRLRDVQIGQKARYAENATASKLEERGYEVLVHGAEGPLMLQKRQGLETKYYFLFHTDRSTLPYRIAFPILVSNVIESALQRASLSEVNAAPTGVLPPLNLEPEREFTVQGPNGEADTFRSTASGLLTGVQAEVVGKYDIKDGADVVASIGTGLLSALETSLESVTELQFAELTVKTDETQMIDSDQQLWWVLAALAFVLLMVEWWYFQRDKTGVTK</sequence>
<feature type="transmembrane region" description="Helical" evidence="1">
    <location>
        <begin position="602"/>
        <end position="621"/>
    </location>
</feature>
<feature type="domain" description="VWFA" evidence="3">
    <location>
        <begin position="95"/>
        <end position="198"/>
    </location>
</feature>
<dbReference type="InterPro" id="IPR002035">
    <property type="entry name" value="VWF_A"/>
</dbReference>
<keyword evidence="1" id="KW-0472">Membrane</keyword>
<reference evidence="4 5" key="1">
    <citation type="journal article" date="2016" name="Front. Microbiol.">
        <title>Fuerstia marisgermanicae gen. nov., sp. nov., an Unusual Member of the Phylum Planctomycetes from the German Wadden Sea.</title>
        <authorList>
            <person name="Kohn T."/>
            <person name="Heuer A."/>
            <person name="Jogler M."/>
            <person name="Vollmers J."/>
            <person name="Boedeker C."/>
            <person name="Bunk B."/>
            <person name="Rast P."/>
            <person name="Borchert D."/>
            <person name="Glockner I."/>
            <person name="Freese H.M."/>
            <person name="Klenk H.P."/>
            <person name="Overmann J."/>
            <person name="Kaster A.K."/>
            <person name="Rohde M."/>
            <person name="Wiegand S."/>
            <person name="Jogler C."/>
        </authorList>
    </citation>
    <scope>NUCLEOTIDE SEQUENCE [LARGE SCALE GENOMIC DNA]</scope>
    <source>
        <strain evidence="4 5">NH11</strain>
    </source>
</reference>
<keyword evidence="5" id="KW-1185">Reference proteome</keyword>
<feature type="domain" description="Aerotolerance regulator N-terminal" evidence="2">
    <location>
        <begin position="4"/>
        <end position="81"/>
    </location>
</feature>
<evidence type="ECO:0000259" key="3">
    <source>
        <dbReference type="Pfam" id="PF13519"/>
    </source>
</evidence>
<keyword evidence="1" id="KW-1133">Transmembrane helix</keyword>
<proteinExistence type="predicted"/>
<dbReference type="Gene3D" id="3.40.50.410">
    <property type="entry name" value="von Willebrand factor, type A domain"/>
    <property type="match status" value="1"/>
</dbReference>
<dbReference type="SUPFAM" id="SSF53300">
    <property type="entry name" value="vWA-like"/>
    <property type="match status" value="1"/>
</dbReference>
<evidence type="ECO:0008006" key="6">
    <source>
        <dbReference type="Google" id="ProtNLM"/>
    </source>
</evidence>
<dbReference type="EMBL" id="CP017641">
    <property type="protein sequence ID" value="APZ96327.1"/>
    <property type="molecule type" value="Genomic_DNA"/>
</dbReference>
<dbReference type="PANTHER" id="PTHR37464">
    <property type="entry name" value="BLL2463 PROTEIN"/>
    <property type="match status" value="1"/>
</dbReference>
<evidence type="ECO:0000313" key="5">
    <source>
        <dbReference type="Proteomes" id="UP000187735"/>
    </source>
</evidence>
<name>A0A1P8WQJ2_9PLAN</name>
<dbReference type="InterPro" id="IPR024163">
    <property type="entry name" value="Aerotolerance_reg_N"/>
</dbReference>
<evidence type="ECO:0000259" key="2">
    <source>
        <dbReference type="Pfam" id="PF07584"/>
    </source>
</evidence>
<dbReference type="RefSeq" id="WP_158521187.1">
    <property type="nucleotide sequence ID" value="NZ_CP017641.1"/>
</dbReference>
<protein>
    <recommendedName>
        <fullName evidence="6">VWFA domain-containing protein</fullName>
    </recommendedName>
</protein>
<dbReference type="OrthoDB" id="211275at2"/>
<dbReference type="Proteomes" id="UP000187735">
    <property type="component" value="Chromosome"/>
</dbReference>
<dbReference type="AlphaFoldDB" id="A0A1P8WQJ2"/>
<gene>
    <name evidence="4" type="ORF">Fuma_05995</name>
</gene>
<organism evidence="4 5">
    <name type="scientific">Fuerstiella marisgermanici</name>
    <dbReference type="NCBI Taxonomy" id="1891926"/>
    <lineage>
        <taxon>Bacteria</taxon>
        <taxon>Pseudomonadati</taxon>
        <taxon>Planctomycetota</taxon>
        <taxon>Planctomycetia</taxon>
        <taxon>Planctomycetales</taxon>
        <taxon>Planctomycetaceae</taxon>
        <taxon>Fuerstiella</taxon>
    </lineage>
</organism>
<dbReference type="InterPro" id="IPR036465">
    <property type="entry name" value="vWFA_dom_sf"/>
</dbReference>
<evidence type="ECO:0000313" key="4">
    <source>
        <dbReference type="EMBL" id="APZ96327.1"/>
    </source>
</evidence>
<keyword evidence="1" id="KW-0812">Transmembrane</keyword>
<dbReference type="Pfam" id="PF13519">
    <property type="entry name" value="VWA_2"/>
    <property type="match status" value="1"/>
</dbReference>
<dbReference type="PANTHER" id="PTHR37464:SF1">
    <property type="entry name" value="BLL2463 PROTEIN"/>
    <property type="match status" value="1"/>
</dbReference>
<dbReference type="Pfam" id="PF07584">
    <property type="entry name" value="BatA"/>
    <property type="match status" value="1"/>
</dbReference>
<accession>A0A1P8WQJ2</accession>
<feature type="transmembrane region" description="Helical" evidence="1">
    <location>
        <begin position="6"/>
        <end position="27"/>
    </location>
</feature>
<dbReference type="KEGG" id="fmr:Fuma_05995"/>
<dbReference type="CDD" id="cd00198">
    <property type="entry name" value="vWFA"/>
    <property type="match status" value="1"/>
</dbReference>
<dbReference type="STRING" id="1891926.Fuma_05995"/>
<evidence type="ECO:0000256" key="1">
    <source>
        <dbReference type="SAM" id="Phobius"/>
    </source>
</evidence>